<feature type="region of interest" description="Disordered" evidence="1">
    <location>
        <begin position="39"/>
        <end position="58"/>
    </location>
</feature>
<evidence type="ECO:0000313" key="3">
    <source>
        <dbReference type="Proteomes" id="UP001487740"/>
    </source>
</evidence>
<comment type="caution">
    <text evidence="2">The sequence shown here is derived from an EMBL/GenBank/DDBJ whole genome shotgun (WGS) entry which is preliminary data.</text>
</comment>
<dbReference type="AlphaFoldDB" id="A0AAW0V1N7"/>
<evidence type="ECO:0000256" key="1">
    <source>
        <dbReference type="SAM" id="MobiDB-lite"/>
    </source>
</evidence>
<dbReference type="EMBL" id="JARAKH010000003">
    <property type="protein sequence ID" value="KAK8405353.1"/>
    <property type="molecule type" value="Genomic_DNA"/>
</dbReference>
<name>A0AAW0V1N7_SCYPA</name>
<reference evidence="2 3" key="1">
    <citation type="submission" date="2023-03" db="EMBL/GenBank/DDBJ databases">
        <title>High-quality genome of Scylla paramamosain provides insights in environmental adaptation.</title>
        <authorList>
            <person name="Zhang L."/>
        </authorList>
    </citation>
    <scope>NUCLEOTIDE SEQUENCE [LARGE SCALE GENOMIC DNA]</scope>
    <source>
        <strain evidence="2">LZ_2023a</strain>
        <tissue evidence="2">Muscle</tissue>
    </source>
</reference>
<protein>
    <recommendedName>
        <fullName evidence="4">Zasp-like motif domain-containing protein</fullName>
    </recommendedName>
</protein>
<evidence type="ECO:0008006" key="4">
    <source>
        <dbReference type="Google" id="ProtNLM"/>
    </source>
</evidence>
<dbReference type="Proteomes" id="UP001487740">
    <property type="component" value="Unassembled WGS sequence"/>
</dbReference>
<keyword evidence="3" id="KW-1185">Reference proteome</keyword>
<organism evidence="2 3">
    <name type="scientific">Scylla paramamosain</name>
    <name type="common">Mud crab</name>
    <dbReference type="NCBI Taxonomy" id="85552"/>
    <lineage>
        <taxon>Eukaryota</taxon>
        <taxon>Metazoa</taxon>
        <taxon>Ecdysozoa</taxon>
        <taxon>Arthropoda</taxon>
        <taxon>Crustacea</taxon>
        <taxon>Multicrustacea</taxon>
        <taxon>Malacostraca</taxon>
        <taxon>Eumalacostraca</taxon>
        <taxon>Eucarida</taxon>
        <taxon>Decapoda</taxon>
        <taxon>Pleocyemata</taxon>
        <taxon>Brachyura</taxon>
        <taxon>Eubrachyura</taxon>
        <taxon>Portunoidea</taxon>
        <taxon>Portunidae</taxon>
        <taxon>Portuninae</taxon>
        <taxon>Scylla</taxon>
    </lineage>
</organism>
<evidence type="ECO:0000313" key="2">
    <source>
        <dbReference type="EMBL" id="KAK8405353.1"/>
    </source>
</evidence>
<gene>
    <name evidence="2" type="ORF">O3P69_001715</name>
</gene>
<accession>A0AAW0V1N7</accession>
<proteinExistence type="predicted"/>
<sequence>MRCSEGAGSSYVLWMMYSKLSWRLGMESKLPVLRPASSRCLEDGHPHPTQAARTKSHEGRAAYLPFDNVGTVSNRAFNPVSREVKSHSLPYTTPANTQEQAIELHRRYTLTTTSYSKLVG</sequence>